<feature type="domain" description="GTP cyclohydrolase II" evidence="8">
    <location>
        <begin position="207"/>
        <end position="295"/>
    </location>
</feature>
<evidence type="ECO:0000256" key="1">
    <source>
        <dbReference type="ARBA" id="ARBA00000141"/>
    </source>
</evidence>
<dbReference type="GO" id="GO:0046872">
    <property type="term" value="F:metal ion binding"/>
    <property type="evidence" value="ECO:0007669"/>
    <property type="project" value="UniProtKB-KW"/>
</dbReference>
<gene>
    <name evidence="9" type="ORF">FNH06_04005</name>
</gene>
<dbReference type="Pfam" id="PF00925">
    <property type="entry name" value="GTP_cyclohydro2"/>
    <property type="match status" value="1"/>
</dbReference>
<dbReference type="EC" id="4.1.99.12" evidence="5"/>
<evidence type="ECO:0000313" key="9">
    <source>
        <dbReference type="EMBL" id="TVT24992.1"/>
    </source>
</evidence>
<evidence type="ECO:0000259" key="8">
    <source>
        <dbReference type="Pfam" id="PF00925"/>
    </source>
</evidence>
<dbReference type="EMBL" id="VJZA01000004">
    <property type="protein sequence ID" value="TVT24992.1"/>
    <property type="molecule type" value="Genomic_DNA"/>
</dbReference>
<sequence>MTATEEPRALADIAAGRAVVVVDDDRDEGALVFAAEKASSALMSFMVRHTCGLVAVAMPGADCDRLELRPMNGGDGNTPYTVTVDAKDGVQTGISAMDRAHTARLLASPDTVAADMTRPGHLMGMRVHRGGVLYRPRFPEAAVDLVRLGRLRPAGVLCEIVSPYDPTRMARRGELEEFAAAHDLALVSIAELVRHRRRVETDLVRDAAARVPTAEGQSRSLGFSSALDASGCLAPVAGDLGADVLVRLHRECLVGDAAESSRCGCRRSLNNALAAIGRESPEVVVYLRVAPDGDGLP</sequence>
<keyword evidence="6" id="KW-0686">Riboflavin biosynthesis</keyword>
<dbReference type="SUPFAM" id="SSF55821">
    <property type="entry name" value="YrdC/RibB"/>
    <property type="match status" value="1"/>
</dbReference>
<dbReference type="PANTHER" id="PTHR21327">
    <property type="entry name" value="GTP CYCLOHYDROLASE II-RELATED"/>
    <property type="match status" value="1"/>
</dbReference>
<dbReference type="InterPro" id="IPR000422">
    <property type="entry name" value="DHBP_synthase_RibB"/>
</dbReference>
<proteinExistence type="inferred from homology"/>
<dbReference type="GO" id="GO:0008686">
    <property type="term" value="F:3,4-dihydroxy-2-butanone-4-phosphate synthase activity"/>
    <property type="evidence" value="ECO:0007669"/>
    <property type="project" value="UniProtKB-EC"/>
</dbReference>
<dbReference type="GO" id="GO:0003935">
    <property type="term" value="F:GTP cyclohydrolase II activity"/>
    <property type="evidence" value="ECO:0007669"/>
    <property type="project" value="TreeGrafter"/>
</dbReference>
<evidence type="ECO:0000256" key="6">
    <source>
        <dbReference type="ARBA" id="ARBA00022619"/>
    </source>
</evidence>
<comment type="pathway">
    <text evidence="3">Cofactor biosynthesis; riboflavin biosynthesis; 2-hydroxy-3-oxobutyl phosphate from D-ribulose 5-phosphate: step 1/1.</text>
</comment>
<evidence type="ECO:0000256" key="7">
    <source>
        <dbReference type="ARBA" id="ARBA00022723"/>
    </source>
</evidence>
<keyword evidence="10" id="KW-1185">Reference proteome</keyword>
<evidence type="ECO:0000256" key="2">
    <source>
        <dbReference type="ARBA" id="ARBA00002284"/>
    </source>
</evidence>
<dbReference type="PANTHER" id="PTHR21327:SF18">
    <property type="entry name" value="3,4-DIHYDROXY-2-BUTANONE 4-PHOSPHATE SYNTHASE"/>
    <property type="match status" value="1"/>
</dbReference>
<dbReference type="Gene3D" id="3.90.870.10">
    <property type="entry name" value="DHBP synthase"/>
    <property type="match status" value="1"/>
</dbReference>
<dbReference type="UniPathway" id="UPA00275">
    <property type="reaction ID" value="UER00399"/>
</dbReference>
<dbReference type="Pfam" id="PF00926">
    <property type="entry name" value="DHBP_synthase"/>
    <property type="match status" value="1"/>
</dbReference>
<dbReference type="GO" id="GO:0009231">
    <property type="term" value="P:riboflavin biosynthetic process"/>
    <property type="evidence" value="ECO:0007669"/>
    <property type="project" value="UniProtKB-UniPathway"/>
</dbReference>
<dbReference type="AlphaFoldDB" id="A0A558AL49"/>
<evidence type="ECO:0000256" key="4">
    <source>
        <dbReference type="ARBA" id="ARBA00005520"/>
    </source>
</evidence>
<dbReference type="InterPro" id="IPR036144">
    <property type="entry name" value="RibA-like_sf"/>
</dbReference>
<dbReference type="OrthoDB" id="9793111at2"/>
<comment type="function">
    <text evidence="2">Catalyzes the conversion of D-ribulose 5-phosphate to formate and 3,4-dihydroxy-2-butanone 4-phosphate.</text>
</comment>
<comment type="caution">
    <text evidence="9">The sequence shown here is derived from an EMBL/GenBank/DDBJ whole genome shotgun (WGS) entry which is preliminary data.</text>
</comment>
<reference evidence="9 10" key="1">
    <citation type="submission" date="2019-07" db="EMBL/GenBank/DDBJ databases">
        <title>New species of Amycolatopsis and Streptomyces.</title>
        <authorList>
            <person name="Duangmal K."/>
            <person name="Teo W.F.A."/>
            <person name="Lipun K."/>
        </authorList>
    </citation>
    <scope>NUCLEOTIDE SEQUENCE [LARGE SCALE GENOMIC DNA]</scope>
    <source>
        <strain evidence="9 10">JCM 30562</strain>
    </source>
</reference>
<comment type="catalytic activity">
    <reaction evidence="1">
        <text>D-ribulose 5-phosphate = (2S)-2-hydroxy-3-oxobutyl phosphate + formate + H(+)</text>
        <dbReference type="Rhea" id="RHEA:18457"/>
        <dbReference type="ChEBI" id="CHEBI:15378"/>
        <dbReference type="ChEBI" id="CHEBI:15740"/>
        <dbReference type="ChEBI" id="CHEBI:58121"/>
        <dbReference type="ChEBI" id="CHEBI:58830"/>
        <dbReference type="EC" id="4.1.99.12"/>
    </reaction>
</comment>
<dbReference type="InterPro" id="IPR017945">
    <property type="entry name" value="DHBP_synth_RibB-like_a/b_dom"/>
</dbReference>
<accession>A0A558AL49</accession>
<evidence type="ECO:0000256" key="3">
    <source>
        <dbReference type="ARBA" id="ARBA00004904"/>
    </source>
</evidence>
<dbReference type="PIRSF" id="PIRSF001259">
    <property type="entry name" value="RibA"/>
    <property type="match status" value="1"/>
</dbReference>
<dbReference type="SUPFAM" id="SSF142695">
    <property type="entry name" value="RibA-like"/>
    <property type="match status" value="1"/>
</dbReference>
<dbReference type="Gene3D" id="3.40.50.10990">
    <property type="entry name" value="GTP cyclohydrolase II"/>
    <property type="match status" value="1"/>
</dbReference>
<evidence type="ECO:0000256" key="5">
    <source>
        <dbReference type="ARBA" id="ARBA00012153"/>
    </source>
</evidence>
<comment type="similarity">
    <text evidence="4">In the N-terminal section; belongs to the DHBP synthase family.</text>
</comment>
<dbReference type="Proteomes" id="UP000318578">
    <property type="component" value="Unassembled WGS sequence"/>
</dbReference>
<organism evidence="9 10">
    <name type="scientific">Amycolatopsis acidiphila</name>
    <dbReference type="NCBI Taxonomy" id="715473"/>
    <lineage>
        <taxon>Bacteria</taxon>
        <taxon>Bacillati</taxon>
        <taxon>Actinomycetota</taxon>
        <taxon>Actinomycetes</taxon>
        <taxon>Pseudonocardiales</taxon>
        <taxon>Pseudonocardiaceae</taxon>
        <taxon>Amycolatopsis</taxon>
    </lineage>
</organism>
<keyword evidence="7" id="KW-0479">Metal-binding</keyword>
<protein>
    <recommendedName>
        <fullName evidence="5">3,4-dihydroxy-2-butanone-4-phosphate synthase</fullName>
        <ecNumber evidence="5">4.1.99.12</ecNumber>
    </recommendedName>
</protein>
<name>A0A558AL49_9PSEU</name>
<dbReference type="GO" id="GO:0005829">
    <property type="term" value="C:cytosol"/>
    <property type="evidence" value="ECO:0007669"/>
    <property type="project" value="TreeGrafter"/>
</dbReference>
<evidence type="ECO:0000313" key="10">
    <source>
        <dbReference type="Proteomes" id="UP000318578"/>
    </source>
</evidence>
<dbReference type="InterPro" id="IPR032677">
    <property type="entry name" value="GTP_cyclohydro_II"/>
</dbReference>
<dbReference type="RefSeq" id="WP_144633724.1">
    <property type="nucleotide sequence ID" value="NZ_BNAX01000032.1"/>
</dbReference>